<protein>
    <submittedName>
        <fullName evidence="2">Phage-associated protein</fullName>
    </submittedName>
</protein>
<name>A0AB38VXZ0_9CORY</name>
<dbReference type="Gene3D" id="3.40.50.300">
    <property type="entry name" value="P-loop containing nucleotide triphosphate hydrolases"/>
    <property type="match status" value="1"/>
</dbReference>
<dbReference type="AlphaFoldDB" id="A0AB38VXZ0"/>
<organism evidence="2 3">
    <name type="scientific">Corynebacterium kutscheri</name>
    <dbReference type="NCBI Taxonomy" id="35755"/>
    <lineage>
        <taxon>Bacteria</taxon>
        <taxon>Bacillati</taxon>
        <taxon>Actinomycetota</taxon>
        <taxon>Actinomycetes</taxon>
        <taxon>Mycobacteriales</taxon>
        <taxon>Corynebacteriaceae</taxon>
        <taxon>Corynebacterium</taxon>
    </lineage>
</organism>
<dbReference type="EMBL" id="LR134377">
    <property type="protein sequence ID" value="VEH06997.1"/>
    <property type="molecule type" value="Genomic_DNA"/>
</dbReference>
<feature type="compositionally biased region" description="Basic residues" evidence="1">
    <location>
        <begin position="80"/>
        <end position="129"/>
    </location>
</feature>
<feature type="compositionally biased region" description="Basic residues" evidence="1">
    <location>
        <begin position="165"/>
        <end position="180"/>
    </location>
</feature>
<feature type="region of interest" description="Disordered" evidence="1">
    <location>
        <begin position="142"/>
        <end position="180"/>
    </location>
</feature>
<evidence type="ECO:0000313" key="2">
    <source>
        <dbReference type="EMBL" id="VEH06997.1"/>
    </source>
</evidence>
<accession>A0AB38VXZ0</accession>
<sequence length="450" mass="51567">MKYKPHNYQQFATNFIETNPQAAIFLGMGMGKPSSPSQPSTTSSPIDMQSQKHSLSPHYESPETHGPTNKKMGPPQKPPNQHHHRKPHHPMKRTQHRRRHLHHQQRKHPLARQRTRQHMAIRHSRHRRTIQLQKSQIETLQSTQNKTPTNPPHHRPHRNLSTQQPRRHLGPIPPHRPRTTARKNLTHYRNRYFLLDKRNGAQIYSYKIRPGADKQIYDLIKDITVSMKTTDYLDLPPLATTTINVHLNPKERTIYNQLCDDMVTTIDTATIDAGTAGTLSNKLQQLSSGDIYTDDGVRHIHNQKLYELADIVEQASGNTILVAYWFKHELERLEAKFPQGKELSTSQDMDDWCEQKIPIGFIHPASAGHGLNLQTGGHIMVWLTTPWSLELYEQTNARLFRQGQTQPVSIIHINATNTIDDDVMAALERKDITQSALINAVKAQLGKDAP</sequence>
<gene>
    <name evidence="2" type="ORF">NCTC949_01472</name>
</gene>
<reference evidence="2 3" key="1">
    <citation type="submission" date="2018-12" db="EMBL/GenBank/DDBJ databases">
        <authorList>
            <consortium name="Pathogen Informatics"/>
        </authorList>
    </citation>
    <scope>NUCLEOTIDE SEQUENCE [LARGE SCALE GENOMIC DNA]</scope>
    <source>
        <strain evidence="2 3">NCTC949</strain>
    </source>
</reference>
<evidence type="ECO:0000313" key="3">
    <source>
        <dbReference type="Proteomes" id="UP000271380"/>
    </source>
</evidence>
<feature type="compositionally biased region" description="Low complexity" evidence="1">
    <location>
        <begin position="33"/>
        <end position="45"/>
    </location>
</feature>
<dbReference type="InterPro" id="IPR027417">
    <property type="entry name" value="P-loop_NTPase"/>
</dbReference>
<feature type="region of interest" description="Disordered" evidence="1">
    <location>
        <begin position="26"/>
        <end position="130"/>
    </location>
</feature>
<dbReference type="SUPFAM" id="SSF52540">
    <property type="entry name" value="P-loop containing nucleoside triphosphate hydrolases"/>
    <property type="match status" value="1"/>
</dbReference>
<dbReference type="Proteomes" id="UP000271380">
    <property type="component" value="Chromosome"/>
</dbReference>
<evidence type="ECO:0000256" key="1">
    <source>
        <dbReference type="SAM" id="MobiDB-lite"/>
    </source>
</evidence>
<proteinExistence type="predicted"/>